<evidence type="ECO:0008006" key="5">
    <source>
        <dbReference type="Google" id="ProtNLM"/>
    </source>
</evidence>
<dbReference type="PANTHER" id="PTHR35560:SF3">
    <property type="entry name" value="PEPTIDASE S9 PROLYL OLIGOPEPTIDASE CATALYTIC DOMAIN-CONTAINING PROTEIN"/>
    <property type="match status" value="1"/>
</dbReference>
<dbReference type="EMBL" id="KZ819188">
    <property type="protein sequence ID" value="PWZ02982.1"/>
    <property type="molecule type" value="Genomic_DNA"/>
</dbReference>
<name>A0A317XXY8_9BASI</name>
<gene>
    <name evidence="3" type="ORF">BCV70DRAFT_197222</name>
</gene>
<dbReference type="OrthoDB" id="5985073at2759"/>
<evidence type="ECO:0000256" key="1">
    <source>
        <dbReference type="SAM" id="MobiDB-lite"/>
    </source>
</evidence>
<reference evidence="3 4" key="1">
    <citation type="journal article" date="2018" name="Mol. Biol. Evol.">
        <title>Broad Genomic Sampling Reveals a Smut Pathogenic Ancestry of the Fungal Clade Ustilaginomycotina.</title>
        <authorList>
            <person name="Kijpornyongpan T."/>
            <person name="Mondo S.J."/>
            <person name="Barry K."/>
            <person name="Sandor L."/>
            <person name="Lee J."/>
            <person name="Lipzen A."/>
            <person name="Pangilinan J."/>
            <person name="LaButti K."/>
            <person name="Hainaut M."/>
            <person name="Henrissat B."/>
            <person name="Grigoriev I.V."/>
            <person name="Spatafora J.W."/>
            <person name="Aime M.C."/>
        </authorList>
    </citation>
    <scope>NUCLEOTIDE SEQUENCE [LARGE SCALE GENOMIC DNA]</scope>
    <source>
        <strain evidence="3 4">MCA 3645</strain>
    </source>
</reference>
<feature type="region of interest" description="Disordered" evidence="1">
    <location>
        <begin position="26"/>
        <end position="60"/>
    </location>
</feature>
<dbReference type="InParanoid" id="A0A317XXY8"/>
<feature type="signal peptide" evidence="2">
    <location>
        <begin position="1"/>
        <end position="24"/>
    </location>
</feature>
<feature type="compositionally biased region" description="Polar residues" evidence="1">
    <location>
        <begin position="32"/>
        <end position="52"/>
    </location>
</feature>
<evidence type="ECO:0000313" key="4">
    <source>
        <dbReference type="Proteomes" id="UP000246740"/>
    </source>
</evidence>
<proteinExistence type="predicted"/>
<sequence>MVKATFGKAAATLALAMLATSADARNSHRSASKLQSRQSSGSIMQSDYQNGATAPGAQTGDAAGQTIVISSNGGHDDNSQREGCSTIFIGSAAVGGSFSTGWTEMPQVLGFDTMRDLTVSGSVVQPYIMERGKDASKIKRVIIVQPGLPRDYWKYANLMRNSLLCASVNSTMGINREEILIVAPTWLNTDDRSAGAAQENDLLFNGGGWATGSNSRGPGDTSVSSFTVLDMLSQKFLDKSTYPKVGQVVIAGHSLGGSLTQKYAMLRKTDSTNDANMNYFVGNPGSYVWPISDRPVSNPSDTSCASTVNEWGYGLESLPSYGRSGGSTSEIASRYYGRNVIYGLGLSDSEGGDSHCEAQYQGTSHLTRGQNFQRALESANNGNVPSSQIFNYVAGVAHEDYLIFSDPTSQYYLFSRNYNTSFSSTTSSGAATTSSKGSKAGSTGSSSSGSATGSSSSSGSTNGAMNFGASAAIATSLLAASAAVAAFAF</sequence>
<evidence type="ECO:0000256" key="2">
    <source>
        <dbReference type="SAM" id="SignalP"/>
    </source>
</evidence>
<evidence type="ECO:0000313" key="3">
    <source>
        <dbReference type="EMBL" id="PWZ02982.1"/>
    </source>
</evidence>
<dbReference type="Gene3D" id="3.40.50.1820">
    <property type="entry name" value="alpha/beta hydrolase"/>
    <property type="match status" value="1"/>
</dbReference>
<keyword evidence="2" id="KW-0732">Signal</keyword>
<feature type="chain" id="PRO_5016418275" description="Alpha/beta-hydrolase" evidence="2">
    <location>
        <begin position="25"/>
        <end position="489"/>
    </location>
</feature>
<accession>A0A317XXY8</accession>
<dbReference type="PANTHER" id="PTHR35560">
    <property type="entry name" value="BLL0132 PROTEIN"/>
    <property type="match status" value="1"/>
</dbReference>
<dbReference type="InterPro" id="IPR029058">
    <property type="entry name" value="AB_hydrolase_fold"/>
</dbReference>
<keyword evidence="4" id="KW-1185">Reference proteome</keyword>
<organism evidence="3 4">
    <name type="scientific">Testicularia cyperi</name>
    <dbReference type="NCBI Taxonomy" id="1882483"/>
    <lineage>
        <taxon>Eukaryota</taxon>
        <taxon>Fungi</taxon>
        <taxon>Dikarya</taxon>
        <taxon>Basidiomycota</taxon>
        <taxon>Ustilaginomycotina</taxon>
        <taxon>Ustilaginomycetes</taxon>
        <taxon>Ustilaginales</taxon>
        <taxon>Anthracoideaceae</taxon>
        <taxon>Testicularia</taxon>
    </lineage>
</organism>
<dbReference type="STRING" id="1882483.A0A317XXY8"/>
<feature type="region of interest" description="Disordered" evidence="1">
    <location>
        <begin position="423"/>
        <end position="457"/>
    </location>
</feature>
<protein>
    <recommendedName>
        <fullName evidence="5">Alpha/beta-hydrolase</fullName>
    </recommendedName>
</protein>
<dbReference type="AlphaFoldDB" id="A0A317XXY8"/>
<dbReference type="Proteomes" id="UP000246740">
    <property type="component" value="Unassembled WGS sequence"/>
</dbReference>